<accession>A0A452F113</accession>
<dbReference type="GO" id="GO:0017124">
    <property type="term" value="F:SH3 domain binding"/>
    <property type="evidence" value="ECO:0007669"/>
    <property type="project" value="UniProtKB-KW"/>
</dbReference>
<comment type="subcellular location">
    <subcellularLocation>
        <location evidence="2">Cytoplasm</location>
    </subcellularLocation>
    <subcellularLocation>
        <location evidence="1">Nucleus</location>
    </subcellularLocation>
</comment>
<dbReference type="GO" id="GO:0045143">
    <property type="term" value="P:homologous chromosome segregation"/>
    <property type="evidence" value="ECO:0007669"/>
    <property type="project" value="TreeGrafter"/>
</dbReference>
<evidence type="ECO:0000256" key="2">
    <source>
        <dbReference type="ARBA" id="ARBA00004496"/>
    </source>
</evidence>
<keyword evidence="7" id="KW-0498">Mitosis</keyword>
<keyword evidence="11" id="KW-0539">Nucleus</keyword>
<name>A0A452F113_CAPHI</name>
<sequence length="172" mass="19408">MTTLYARQEKRHRCTHVAPKDRLNMECVPSVKALDGRSQASTPRVNKMFDAPPALPKTARKTLETVSRTTEKSVKTNGPLRQKQTTFFTKEIAEKTSINLPEEHQIAHLPLNGVPLMIHDEERELEQLLYVGPLSPLKMSPPLWESNLLQSPSSILSTLDVELPPVCYDLDI</sequence>
<dbReference type="GO" id="GO:0005634">
    <property type="term" value="C:nucleus"/>
    <property type="evidence" value="ECO:0007669"/>
    <property type="project" value="UniProtKB-SubCell"/>
</dbReference>
<evidence type="ECO:0000256" key="11">
    <source>
        <dbReference type="ARBA" id="ARBA00023242"/>
    </source>
</evidence>
<evidence type="ECO:0000256" key="12">
    <source>
        <dbReference type="ARBA" id="ARBA00023306"/>
    </source>
</evidence>
<dbReference type="Proteomes" id="UP000291000">
    <property type="component" value="Unassembled WGS sequence"/>
</dbReference>
<dbReference type="PANTHER" id="PTHR10418:SF2">
    <property type="entry name" value="SECURIN"/>
    <property type="match status" value="1"/>
</dbReference>
<dbReference type="GeneTree" id="ENSGT00390000009693"/>
<evidence type="ECO:0000256" key="7">
    <source>
        <dbReference type="ARBA" id="ARBA00022776"/>
    </source>
</evidence>
<evidence type="ECO:0000256" key="13">
    <source>
        <dbReference type="ARBA" id="ARBA00039185"/>
    </source>
</evidence>
<dbReference type="Ensembl" id="ENSCHIT00000025816.1">
    <property type="protein sequence ID" value="ENSCHIP00000018002.1"/>
    <property type="gene ID" value="ENSCHIG00000017629.1"/>
</dbReference>
<reference evidence="16" key="1">
    <citation type="submission" date="2016-04" db="EMBL/GenBank/DDBJ databases">
        <title>Polished mammalian reference genomes with single-molecule sequencing and chromosome conformation capture applied to the Capra hircus genome.</title>
        <authorList>
            <person name="Bickhart D.M."/>
            <person name="Koren S."/>
            <person name="Rosen B."/>
            <person name="Hastie A."/>
            <person name="Liachko I."/>
            <person name="Sullivan S.T."/>
            <person name="Burton J."/>
            <person name="Sayre B.L."/>
            <person name="Huson H.J."/>
            <person name="Lee J."/>
            <person name="Lam E."/>
            <person name="Kelley C.M."/>
            <person name="Hutchison J.L."/>
            <person name="Zhou Y."/>
            <person name="Sun J."/>
            <person name="Crisa A."/>
            <person name="Schwartz J.C."/>
            <person name="Hammond J.A."/>
            <person name="Schroeder S.G."/>
            <person name="Liu G.E."/>
            <person name="Dunham M."/>
            <person name="Shendure J."/>
            <person name="Sonstegard T.S."/>
            <person name="Phillippy A.M."/>
            <person name="Van Tassell C.P."/>
            <person name="Smith T.P."/>
        </authorList>
    </citation>
    <scope>NUCLEOTIDE SEQUENCE [LARGE SCALE GENOMIC DNA]</scope>
</reference>
<evidence type="ECO:0000256" key="3">
    <source>
        <dbReference type="ARBA" id="ARBA00009264"/>
    </source>
</evidence>
<keyword evidence="4" id="KW-0963">Cytoplasm</keyword>
<evidence type="ECO:0000256" key="9">
    <source>
        <dbReference type="ARBA" id="ARBA00022843"/>
    </source>
</evidence>
<keyword evidence="10" id="KW-0729">SH3-binding</keyword>
<reference evidence="15" key="2">
    <citation type="submission" date="2025-08" db="UniProtKB">
        <authorList>
            <consortium name="Ensembl"/>
        </authorList>
    </citation>
    <scope>IDENTIFICATION</scope>
</reference>
<proteinExistence type="inferred from homology"/>
<dbReference type="GO" id="GO:0051276">
    <property type="term" value="P:chromosome organization"/>
    <property type="evidence" value="ECO:0007669"/>
    <property type="project" value="InterPro"/>
</dbReference>
<dbReference type="AlphaFoldDB" id="A0A452F113"/>
<dbReference type="Pfam" id="PF04856">
    <property type="entry name" value="Securin"/>
    <property type="match status" value="2"/>
</dbReference>
<organism evidence="15 16">
    <name type="scientific">Capra hircus</name>
    <name type="common">Goat</name>
    <dbReference type="NCBI Taxonomy" id="9925"/>
    <lineage>
        <taxon>Eukaryota</taxon>
        <taxon>Metazoa</taxon>
        <taxon>Chordata</taxon>
        <taxon>Craniata</taxon>
        <taxon>Vertebrata</taxon>
        <taxon>Euteleostomi</taxon>
        <taxon>Mammalia</taxon>
        <taxon>Eutheria</taxon>
        <taxon>Laurasiatheria</taxon>
        <taxon>Artiodactyla</taxon>
        <taxon>Ruminantia</taxon>
        <taxon>Pecora</taxon>
        <taxon>Bovidae</taxon>
        <taxon>Caprinae</taxon>
        <taxon>Capra</taxon>
    </lineage>
</organism>
<evidence type="ECO:0000256" key="5">
    <source>
        <dbReference type="ARBA" id="ARBA00022618"/>
    </source>
</evidence>
<keyword evidence="6" id="KW-0677">Repeat</keyword>
<evidence type="ECO:0000313" key="16">
    <source>
        <dbReference type="Proteomes" id="UP000291000"/>
    </source>
</evidence>
<keyword evidence="5" id="KW-0132">Cell division</keyword>
<evidence type="ECO:0000256" key="1">
    <source>
        <dbReference type="ARBA" id="ARBA00004123"/>
    </source>
</evidence>
<evidence type="ECO:0000313" key="15">
    <source>
        <dbReference type="Ensembl" id="ENSCHIP00000018002.1"/>
    </source>
</evidence>
<feature type="region of interest" description="Disordered" evidence="14">
    <location>
        <begin position="34"/>
        <end position="53"/>
    </location>
</feature>
<dbReference type="GO" id="GO:0005737">
    <property type="term" value="C:cytoplasm"/>
    <property type="evidence" value="ECO:0007669"/>
    <property type="project" value="UniProtKB-SubCell"/>
</dbReference>
<keyword evidence="12" id="KW-0131">Cell cycle</keyword>
<evidence type="ECO:0000256" key="6">
    <source>
        <dbReference type="ARBA" id="ARBA00022737"/>
    </source>
</evidence>
<keyword evidence="9" id="KW-0832">Ubl conjugation</keyword>
<comment type="similarity">
    <text evidence="3">Belongs to the securin family.</text>
</comment>
<evidence type="ECO:0000256" key="10">
    <source>
        <dbReference type="ARBA" id="ARBA00023036"/>
    </source>
</evidence>
<keyword evidence="8" id="KW-0159">Chromosome partition</keyword>
<dbReference type="PANTHER" id="PTHR10418">
    <property type="entry name" value="SECURIN-3"/>
    <property type="match status" value="1"/>
</dbReference>
<evidence type="ECO:0000256" key="4">
    <source>
        <dbReference type="ARBA" id="ARBA00022490"/>
    </source>
</evidence>
<dbReference type="InterPro" id="IPR006940">
    <property type="entry name" value="Securin_separation_inhibitor"/>
</dbReference>
<reference evidence="15" key="3">
    <citation type="submission" date="2025-09" db="UniProtKB">
        <authorList>
            <consortium name="Ensembl"/>
        </authorList>
    </citation>
    <scope>IDENTIFICATION</scope>
</reference>
<dbReference type="STRING" id="9925.ENSCHIP00000018002"/>
<evidence type="ECO:0000256" key="14">
    <source>
        <dbReference type="SAM" id="MobiDB-lite"/>
    </source>
</evidence>
<dbReference type="GO" id="GO:0051301">
    <property type="term" value="P:cell division"/>
    <property type="evidence" value="ECO:0007669"/>
    <property type="project" value="UniProtKB-KW"/>
</dbReference>
<protein>
    <recommendedName>
        <fullName evidence="13">Securin</fullName>
    </recommendedName>
</protein>
<evidence type="ECO:0000256" key="8">
    <source>
        <dbReference type="ARBA" id="ARBA00022829"/>
    </source>
</evidence>
<keyword evidence="16" id="KW-1185">Reference proteome</keyword>